<evidence type="ECO:0000313" key="5">
    <source>
        <dbReference type="Proteomes" id="UP000245678"/>
    </source>
</evidence>
<feature type="domain" description="UmuC" evidence="3">
    <location>
        <begin position="9"/>
        <end position="151"/>
    </location>
</feature>
<dbReference type="CDD" id="cd03468">
    <property type="entry name" value="PolY_like"/>
    <property type="match status" value="1"/>
</dbReference>
<comment type="similarity">
    <text evidence="1">Belongs to the DNA polymerase type-Y family.</text>
</comment>
<gene>
    <name evidence="4" type="ORF">LX99_04971</name>
</gene>
<name>A0A316GXZ7_9SPHI</name>
<dbReference type="GO" id="GO:0006281">
    <property type="term" value="P:DNA repair"/>
    <property type="evidence" value="ECO:0007669"/>
    <property type="project" value="InterPro"/>
</dbReference>
<keyword evidence="5" id="KW-1185">Reference proteome</keyword>
<keyword evidence="2" id="KW-0227">DNA damage</keyword>
<dbReference type="RefSeq" id="WP_109610858.1">
    <property type="nucleotide sequence ID" value="NZ_QGHA01000020.1"/>
</dbReference>
<accession>A0A316GXZ7</accession>
<dbReference type="InterPro" id="IPR043128">
    <property type="entry name" value="Rev_trsase/Diguanyl_cyclase"/>
</dbReference>
<dbReference type="Proteomes" id="UP000245678">
    <property type="component" value="Unassembled WGS sequence"/>
</dbReference>
<comment type="caution">
    <text evidence="4">The sequence shown here is derived from an EMBL/GenBank/DDBJ whole genome shotgun (WGS) entry which is preliminary data.</text>
</comment>
<dbReference type="Gene3D" id="3.40.1170.60">
    <property type="match status" value="1"/>
</dbReference>
<dbReference type="InterPro" id="IPR050356">
    <property type="entry name" value="SulA_CellDiv_inhibitor"/>
</dbReference>
<evidence type="ECO:0000256" key="1">
    <source>
        <dbReference type="ARBA" id="ARBA00010945"/>
    </source>
</evidence>
<organism evidence="4 5">
    <name type="scientific">Mucilaginibacter oryzae</name>
    <dbReference type="NCBI Taxonomy" id="468058"/>
    <lineage>
        <taxon>Bacteria</taxon>
        <taxon>Pseudomonadati</taxon>
        <taxon>Bacteroidota</taxon>
        <taxon>Sphingobacteriia</taxon>
        <taxon>Sphingobacteriales</taxon>
        <taxon>Sphingobacteriaceae</taxon>
        <taxon>Mucilaginibacter</taxon>
    </lineage>
</organism>
<proteinExistence type="inferred from homology"/>
<dbReference type="PANTHER" id="PTHR35369">
    <property type="entry name" value="BLR3025 PROTEIN-RELATED"/>
    <property type="match status" value="1"/>
</dbReference>
<reference evidence="4 5" key="1">
    <citation type="submission" date="2018-05" db="EMBL/GenBank/DDBJ databases">
        <title>Genomic Encyclopedia of Archaeal and Bacterial Type Strains, Phase II (KMG-II): from individual species to whole genera.</title>
        <authorList>
            <person name="Goeker M."/>
        </authorList>
    </citation>
    <scope>NUCLEOTIDE SEQUENCE [LARGE SCALE GENOMIC DNA]</scope>
    <source>
        <strain evidence="4 5">DSM 19975</strain>
    </source>
</reference>
<dbReference type="PANTHER" id="PTHR35369:SF2">
    <property type="entry name" value="BLR3025 PROTEIN"/>
    <property type="match status" value="1"/>
</dbReference>
<dbReference type="InterPro" id="IPR043502">
    <property type="entry name" value="DNA/RNA_pol_sf"/>
</dbReference>
<evidence type="ECO:0000259" key="3">
    <source>
        <dbReference type="Pfam" id="PF00817"/>
    </source>
</evidence>
<evidence type="ECO:0000313" key="4">
    <source>
        <dbReference type="EMBL" id="PWK66341.1"/>
    </source>
</evidence>
<dbReference type="AlphaFoldDB" id="A0A316GXZ7"/>
<dbReference type="Pfam" id="PF00817">
    <property type="entry name" value="IMS"/>
    <property type="match status" value="1"/>
</dbReference>
<sequence length="499" mass="56155">MQKRFMCIWFRHLLTDWLAIRHPELKDTAFVIAAPERGRMIITAASLPAEQQGIHTGMTVADARAVSTNLKVFDAEEGKAAKLLRMLGLRCIRYSPIVAIDLPAGLMIDITGCAHLWGGERAYLKEIILKLRAKGFDARGAIADTVGAAWAVARFGKVSPIIAGNAQASAISSMPPAALRLEAEVQELLRKLGLNTIGSFMQMPASVLRRRFGNSILTRLRQALGFEDERIIPLVPPVMHQERLPCLEPIKTATGIEIAIQQLLAQLCSQLQSEGRGIRKAILKCYRVDGKMVQAGISTNRGSYSVSHLFNLFGLQISKIEPALGIELFILEAPKVEEIDPLQEQLWANKPGLQDNSLAELLDKLAGKVGANAISRYLPVEHYWPERSVRRAATLQEPLPTNWRANRLRPVRLLARPETIEVMALIPDYPPKIFIYRNKRHTIQKADGPERIEREWWLDQGEHRDYYTVEDTDGCRYWLFRSGHFDSDGTQWYIHGFFA</sequence>
<evidence type="ECO:0000256" key="2">
    <source>
        <dbReference type="ARBA" id="ARBA00022763"/>
    </source>
</evidence>
<dbReference type="Gene3D" id="3.30.70.270">
    <property type="match status" value="1"/>
</dbReference>
<dbReference type="SUPFAM" id="SSF56672">
    <property type="entry name" value="DNA/RNA polymerases"/>
    <property type="match status" value="1"/>
</dbReference>
<protein>
    <submittedName>
        <fullName evidence="4">Protein ImuB</fullName>
    </submittedName>
</protein>
<dbReference type="InterPro" id="IPR001126">
    <property type="entry name" value="UmuC"/>
</dbReference>
<dbReference type="EMBL" id="QGHA01000020">
    <property type="protein sequence ID" value="PWK66341.1"/>
    <property type="molecule type" value="Genomic_DNA"/>
</dbReference>